<protein>
    <submittedName>
        <fullName evidence="1">Uncharacterized protein</fullName>
    </submittedName>
</protein>
<sequence length="34" mass="3697">MNDLAEVYLELNVLGTAPNDVYSQEMGSDTHGNV</sequence>
<evidence type="ECO:0000313" key="2">
    <source>
        <dbReference type="Proteomes" id="UP001371456"/>
    </source>
</evidence>
<name>A0AAN8TBS2_SOLBU</name>
<reference evidence="1 2" key="1">
    <citation type="submission" date="2024-02" db="EMBL/GenBank/DDBJ databases">
        <title>de novo genome assembly of Solanum bulbocastanum strain 11H21.</title>
        <authorList>
            <person name="Hosaka A.J."/>
        </authorList>
    </citation>
    <scope>NUCLEOTIDE SEQUENCE [LARGE SCALE GENOMIC DNA]</scope>
    <source>
        <tissue evidence="1">Young leaves</tissue>
    </source>
</reference>
<comment type="caution">
    <text evidence="1">The sequence shown here is derived from an EMBL/GenBank/DDBJ whole genome shotgun (WGS) entry which is preliminary data.</text>
</comment>
<dbReference type="AlphaFoldDB" id="A0AAN8TBS2"/>
<proteinExistence type="predicted"/>
<gene>
    <name evidence="1" type="ORF">RDI58_017699</name>
</gene>
<accession>A0AAN8TBS2</accession>
<organism evidence="1 2">
    <name type="scientific">Solanum bulbocastanum</name>
    <name type="common">Wild potato</name>
    <dbReference type="NCBI Taxonomy" id="147425"/>
    <lineage>
        <taxon>Eukaryota</taxon>
        <taxon>Viridiplantae</taxon>
        <taxon>Streptophyta</taxon>
        <taxon>Embryophyta</taxon>
        <taxon>Tracheophyta</taxon>
        <taxon>Spermatophyta</taxon>
        <taxon>Magnoliopsida</taxon>
        <taxon>eudicotyledons</taxon>
        <taxon>Gunneridae</taxon>
        <taxon>Pentapetalae</taxon>
        <taxon>asterids</taxon>
        <taxon>lamiids</taxon>
        <taxon>Solanales</taxon>
        <taxon>Solanaceae</taxon>
        <taxon>Solanoideae</taxon>
        <taxon>Solaneae</taxon>
        <taxon>Solanum</taxon>
    </lineage>
</organism>
<dbReference type="Proteomes" id="UP001371456">
    <property type="component" value="Unassembled WGS sequence"/>
</dbReference>
<dbReference type="EMBL" id="JBANQN010000007">
    <property type="protein sequence ID" value="KAK6784245.1"/>
    <property type="molecule type" value="Genomic_DNA"/>
</dbReference>
<evidence type="ECO:0000313" key="1">
    <source>
        <dbReference type="EMBL" id="KAK6784245.1"/>
    </source>
</evidence>
<keyword evidence="2" id="KW-1185">Reference proteome</keyword>